<dbReference type="Gene3D" id="3.50.50.60">
    <property type="entry name" value="FAD/NAD(P)-binding domain"/>
    <property type="match status" value="2"/>
</dbReference>
<dbReference type="PROSITE" id="PS00624">
    <property type="entry name" value="GMC_OXRED_2"/>
    <property type="match status" value="1"/>
</dbReference>
<keyword evidence="3" id="KW-0732">Signal</keyword>
<dbReference type="Pfam" id="PF05199">
    <property type="entry name" value="GMC_oxred_C"/>
    <property type="match status" value="1"/>
</dbReference>
<keyword evidence="2" id="KW-0285">Flavoprotein</keyword>
<proteinExistence type="inferred from homology"/>
<keyword evidence="2" id="KW-0274">FAD</keyword>
<dbReference type="PANTHER" id="PTHR11552">
    <property type="entry name" value="GLUCOSE-METHANOL-CHOLINE GMC OXIDOREDUCTASE"/>
    <property type="match status" value="1"/>
</dbReference>
<dbReference type="InterPro" id="IPR036188">
    <property type="entry name" value="FAD/NAD-bd_sf"/>
</dbReference>
<dbReference type="HOGENOM" id="CLU_002865_4_1_1"/>
<dbReference type="eggNOG" id="KOG1238">
    <property type="taxonomic scope" value="Eukaryota"/>
</dbReference>
<organism evidence="5 6">
    <name type="scientific">Eutypa lata (strain UCR-EL1)</name>
    <name type="common">Grapevine dieback disease fungus</name>
    <name type="synonym">Eutypa armeniacae</name>
    <dbReference type="NCBI Taxonomy" id="1287681"/>
    <lineage>
        <taxon>Eukaryota</taxon>
        <taxon>Fungi</taxon>
        <taxon>Dikarya</taxon>
        <taxon>Ascomycota</taxon>
        <taxon>Pezizomycotina</taxon>
        <taxon>Sordariomycetes</taxon>
        <taxon>Xylariomycetidae</taxon>
        <taxon>Xylariales</taxon>
        <taxon>Diatrypaceae</taxon>
        <taxon>Eutypa</taxon>
    </lineage>
</organism>
<dbReference type="InterPro" id="IPR007867">
    <property type="entry name" value="GMC_OxRtase_C"/>
</dbReference>
<dbReference type="EMBL" id="KB706203">
    <property type="protein sequence ID" value="EMR68613.1"/>
    <property type="molecule type" value="Genomic_DNA"/>
</dbReference>
<sequence>MMANSITRTMVGKIGFLSAALWLSFLASSVFAAPASRAAEEYDYIVVGSGPGGGPLAVSLAKANYTVLLLEAGDDALQGGGAYPPAITWDFFVKHYEEEERILKYHRLTWRLTDGSYWVGPAAQPPPEGAELLGVYYPRGATLGGSTMINGMFTFLPPDSDWDYVVNITGDASWSAEEMRRHFVAIEQNNYVPEGTPGHGFDGYFPVSMAPGSTNGSLGGILQSTAEAIELDPAQVSTYLNSDPNFLDPERDQTEGIWGLPVHTRRDGSRWSSRHLIEDTLDTNQYPLTLQMNSFVSRILFAESTDPDAKPRATGVEIIKGQSLYKADPRNTGEQEGEVSTATARKEVIIAGGAFNSPQILMVSGIGPAEHLQEFDIPVVVDLPGVGRNLMDNQELPIVGQVQSDSAPSTSIAVTVIKTDHAVDGERDVFFTQGQYVFRGFWPDKHSNADLAVDPPSAYGIALVKMRPQNTAGSVQLRSADPLDTPDINFRLYTEGAETDIGAIRDTVAWARRVYNATAAPHGPVESTEPPCSDINAADGSCSEQDEEDDWIYGQTFGHHPTSTCRIGADDDPMAVLDSKFRVRGVDGLRVVDASAFARIPGVFPVVATFMISQKAAETILGETAAS</sequence>
<evidence type="ECO:0000256" key="2">
    <source>
        <dbReference type="PIRSR" id="PIRSR000137-2"/>
    </source>
</evidence>
<dbReference type="Pfam" id="PF00732">
    <property type="entry name" value="GMC_oxred_N"/>
    <property type="match status" value="1"/>
</dbReference>
<evidence type="ECO:0000313" key="6">
    <source>
        <dbReference type="Proteomes" id="UP000012174"/>
    </source>
</evidence>
<keyword evidence="6" id="KW-1185">Reference proteome</keyword>
<feature type="binding site" evidence="2">
    <location>
        <position position="296"/>
    </location>
    <ligand>
        <name>FAD</name>
        <dbReference type="ChEBI" id="CHEBI:57692"/>
    </ligand>
</feature>
<accession>M7SVU4</accession>
<reference evidence="6" key="1">
    <citation type="journal article" date="2013" name="Genome Announc.">
        <title>Draft genome sequence of the grapevine dieback fungus Eutypa lata UCR-EL1.</title>
        <authorList>
            <person name="Blanco-Ulate B."/>
            <person name="Rolshausen P.E."/>
            <person name="Cantu D."/>
        </authorList>
    </citation>
    <scope>NUCLEOTIDE SEQUENCE [LARGE SCALE GENOMIC DNA]</scope>
    <source>
        <strain evidence="6">UCR-EL1</strain>
    </source>
</reference>
<evidence type="ECO:0000313" key="5">
    <source>
        <dbReference type="EMBL" id="EMR68613.1"/>
    </source>
</evidence>
<evidence type="ECO:0000259" key="4">
    <source>
        <dbReference type="PROSITE" id="PS00624"/>
    </source>
</evidence>
<protein>
    <submittedName>
        <fullName evidence="5">Putative choline dehydrogenase protein</fullName>
    </submittedName>
</protein>
<dbReference type="KEGG" id="ela:UCREL1_4363"/>
<comment type="cofactor">
    <cofactor evidence="2">
        <name>FAD</name>
        <dbReference type="ChEBI" id="CHEBI:57692"/>
    </cofactor>
</comment>
<dbReference type="OMA" id="KMHPQNT"/>
<dbReference type="GO" id="GO:0050660">
    <property type="term" value="F:flavin adenine dinucleotide binding"/>
    <property type="evidence" value="ECO:0007669"/>
    <property type="project" value="InterPro"/>
</dbReference>
<dbReference type="InterPro" id="IPR012132">
    <property type="entry name" value="GMC_OxRdtase"/>
</dbReference>
<dbReference type="SUPFAM" id="SSF51905">
    <property type="entry name" value="FAD/NAD(P)-binding domain"/>
    <property type="match status" value="1"/>
</dbReference>
<dbReference type="InterPro" id="IPR000172">
    <property type="entry name" value="GMC_OxRdtase_N"/>
</dbReference>
<dbReference type="SUPFAM" id="SSF54373">
    <property type="entry name" value="FAD-linked reductases, C-terminal domain"/>
    <property type="match status" value="1"/>
</dbReference>
<feature type="signal peptide" evidence="3">
    <location>
        <begin position="1"/>
        <end position="32"/>
    </location>
</feature>
<dbReference type="Gene3D" id="3.30.560.10">
    <property type="entry name" value="Glucose Oxidase, domain 3"/>
    <property type="match status" value="1"/>
</dbReference>
<evidence type="ECO:0000256" key="3">
    <source>
        <dbReference type="SAM" id="SignalP"/>
    </source>
</evidence>
<evidence type="ECO:0000256" key="1">
    <source>
        <dbReference type="ARBA" id="ARBA00010790"/>
    </source>
</evidence>
<name>M7SVU4_EUTLA</name>
<feature type="domain" description="Glucose-methanol-choline oxidoreductase N-terminal" evidence="4">
    <location>
        <begin position="353"/>
        <end position="367"/>
    </location>
</feature>
<dbReference type="OrthoDB" id="269227at2759"/>
<comment type="similarity">
    <text evidence="1">Belongs to the GMC oxidoreductase family.</text>
</comment>
<gene>
    <name evidence="5" type="ORF">UCREL1_4363</name>
</gene>
<feature type="chain" id="PRO_5004085033" evidence="3">
    <location>
        <begin position="33"/>
        <end position="627"/>
    </location>
</feature>
<dbReference type="AlphaFoldDB" id="M7SVU4"/>
<dbReference type="GO" id="GO:0016614">
    <property type="term" value="F:oxidoreductase activity, acting on CH-OH group of donors"/>
    <property type="evidence" value="ECO:0007669"/>
    <property type="project" value="InterPro"/>
</dbReference>
<dbReference type="PANTHER" id="PTHR11552:SF80">
    <property type="entry name" value="GMC OXIDOREDUCTASE"/>
    <property type="match status" value="1"/>
</dbReference>
<dbReference type="Proteomes" id="UP000012174">
    <property type="component" value="Unassembled WGS sequence"/>
</dbReference>
<dbReference type="PIRSF" id="PIRSF000137">
    <property type="entry name" value="Alcohol_oxidase"/>
    <property type="match status" value="1"/>
</dbReference>
<dbReference type="STRING" id="1287681.M7SVU4"/>